<feature type="non-terminal residue" evidence="1">
    <location>
        <position position="1"/>
    </location>
</feature>
<keyword evidence="2" id="KW-1185">Reference proteome</keyword>
<protein>
    <submittedName>
        <fullName evidence="1">Uncharacterized protein</fullName>
    </submittedName>
</protein>
<sequence length="43" mass="4873">RIRQVWDLTCCVKRQITGGRTPGRDWELGVLRSPEKCSRGNSG</sequence>
<organism evidence="1 2">
    <name type="scientific">Trifolium medium</name>
    <dbReference type="NCBI Taxonomy" id="97028"/>
    <lineage>
        <taxon>Eukaryota</taxon>
        <taxon>Viridiplantae</taxon>
        <taxon>Streptophyta</taxon>
        <taxon>Embryophyta</taxon>
        <taxon>Tracheophyta</taxon>
        <taxon>Spermatophyta</taxon>
        <taxon>Magnoliopsida</taxon>
        <taxon>eudicotyledons</taxon>
        <taxon>Gunneridae</taxon>
        <taxon>Pentapetalae</taxon>
        <taxon>rosids</taxon>
        <taxon>fabids</taxon>
        <taxon>Fabales</taxon>
        <taxon>Fabaceae</taxon>
        <taxon>Papilionoideae</taxon>
        <taxon>50 kb inversion clade</taxon>
        <taxon>NPAAA clade</taxon>
        <taxon>Hologalegina</taxon>
        <taxon>IRL clade</taxon>
        <taxon>Trifolieae</taxon>
        <taxon>Trifolium</taxon>
    </lineage>
</organism>
<dbReference type="EMBL" id="LXQA010674538">
    <property type="protein sequence ID" value="MCI65370.1"/>
    <property type="molecule type" value="Genomic_DNA"/>
</dbReference>
<dbReference type="Proteomes" id="UP000265520">
    <property type="component" value="Unassembled WGS sequence"/>
</dbReference>
<evidence type="ECO:0000313" key="1">
    <source>
        <dbReference type="EMBL" id="MCI65370.1"/>
    </source>
</evidence>
<reference evidence="1 2" key="1">
    <citation type="journal article" date="2018" name="Front. Plant Sci.">
        <title>Red Clover (Trifolium pratense) and Zigzag Clover (T. medium) - A Picture of Genomic Similarities and Differences.</title>
        <authorList>
            <person name="Dluhosova J."/>
            <person name="Istvanek J."/>
            <person name="Nedelnik J."/>
            <person name="Repkova J."/>
        </authorList>
    </citation>
    <scope>NUCLEOTIDE SEQUENCE [LARGE SCALE GENOMIC DNA]</scope>
    <source>
        <strain evidence="2">cv. 10/8</strain>
        <tissue evidence="1">Leaf</tissue>
    </source>
</reference>
<name>A0A392TYP1_9FABA</name>
<evidence type="ECO:0000313" key="2">
    <source>
        <dbReference type="Proteomes" id="UP000265520"/>
    </source>
</evidence>
<comment type="caution">
    <text evidence="1">The sequence shown here is derived from an EMBL/GenBank/DDBJ whole genome shotgun (WGS) entry which is preliminary data.</text>
</comment>
<dbReference type="AlphaFoldDB" id="A0A392TYP1"/>
<proteinExistence type="predicted"/>
<accession>A0A392TYP1</accession>